<name>A0A1Q8ZZT5_9HYPH</name>
<reference evidence="1 2" key="1">
    <citation type="submission" date="2016-09" db="EMBL/GenBank/DDBJ databases">
        <title>Rhizobium oryziradicis sp. nov., isolated from the root of rice.</title>
        <authorList>
            <person name="Zhao J."/>
            <person name="Zhang X."/>
        </authorList>
    </citation>
    <scope>NUCLEOTIDE SEQUENCE [LARGE SCALE GENOMIC DNA]</scope>
    <source>
        <strain evidence="1 2">14971</strain>
    </source>
</reference>
<protein>
    <submittedName>
        <fullName evidence="1">Uncharacterized protein</fullName>
    </submittedName>
</protein>
<proteinExistence type="predicted"/>
<dbReference type="AlphaFoldDB" id="A0A1Q8ZZT5"/>
<organism evidence="1 2">
    <name type="scientific">Allorhizobium taibaishanense</name>
    <dbReference type="NCBI Taxonomy" id="887144"/>
    <lineage>
        <taxon>Bacteria</taxon>
        <taxon>Pseudomonadati</taxon>
        <taxon>Pseudomonadota</taxon>
        <taxon>Alphaproteobacteria</taxon>
        <taxon>Hyphomicrobiales</taxon>
        <taxon>Rhizobiaceae</taxon>
        <taxon>Rhizobium/Agrobacterium group</taxon>
        <taxon>Allorhizobium</taxon>
    </lineage>
</organism>
<accession>A0A1Q8ZZT5</accession>
<evidence type="ECO:0000313" key="2">
    <source>
        <dbReference type="Proteomes" id="UP000185598"/>
    </source>
</evidence>
<dbReference type="Proteomes" id="UP000185598">
    <property type="component" value="Unassembled WGS sequence"/>
</dbReference>
<keyword evidence="2" id="KW-1185">Reference proteome</keyword>
<gene>
    <name evidence="1" type="ORF">BJF91_04750</name>
</gene>
<evidence type="ECO:0000313" key="1">
    <source>
        <dbReference type="EMBL" id="OLP47699.1"/>
    </source>
</evidence>
<comment type="caution">
    <text evidence="1">The sequence shown here is derived from an EMBL/GenBank/DDBJ whole genome shotgun (WGS) entry which is preliminary data.</text>
</comment>
<sequence>MGWRAKDRTENQEPFFGNIPIVNNNLENRLNSASRGTKHAIHWLRPPHPPAGDFSPLGRRGEKLPFARKSMLCTPSWMRLRLKRGAGNMSLLPIGEKVAAAG</sequence>
<dbReference type="STRING" id="887144.BJF91_04750"/>
<dbReference type="EMBL" id="MKIN01000027">
    <property type="protein sequence ID" value="OLP47699.1"/>
    <property type="molecule type" value="Genomic_DNA"/>
</dbReference>